<evidence type="ECO:0000313" key="1">
    <source>
        <dbReference type="EMBL" id="MUH73059.1"/>
    </source>
</evidence>
<organism evidence="1 2">
    <name type="scientific">Psychrosphaera haliotis</name>
    <dbReference type="NCBI Taxonomy" id="555083"/>
    <lineage>
        <taxon>Bacteria</taxon>
        <taxon>Pseudomonadati</taxon>
        <taxon>Pseudomonadota</taxon>
        <taxon>Gammaproteobacteria</taxon>
        <taxon>Alteromonadales</taxon>
        <taxon>Pseudoalteromonadaceae</taxon>
        <taxon>Psychrosphaera</taxon>
    </lineage>
</organism>
<accession>A0A6N8FBZ9</accession>
<dbReference type="Proteomes" id="UP000439994">
    <property type="component" value="Unassembled WGS sequence"/>
</dbReference>
<proteinExistence type="predicted"/>
<keyword evidence="2" id="KW-1185">Reference proteome</keyword>
<name>A0A6N8FBZ9_9GAMM</name>
<reference evidence="1 2" key="1">
    <citation type="submission" date="2019-11" db="EMBL/GenBank/DDBJ databases">
        <title>P. haliotis isolates from Z. marina roots.</title>
        <authorList>
            <person name="Cohen M."/>
            <person name="Jospin G."/>
            <person name="Eisen J.A."/>
            <person name="Coil D.A."/>
        </authorList>
    </citation>
    <scope>NUCLEOTIDE SEQUENCE [LARGE SCALE GENOMIC DNA]</scope>
    <source>
        <strain evidence="1 2">UCD-MCMsp1aY</strain>
    </source>
</reference>
<dbReference type="RefSeq" id="WP_155696255.1">
    <property type="nucleotide sequence ID" value="NZ_WOCD01000005.1"/>
</dbReference>
<protein>
    <submittedName>
        <fullName evidence="1">Uncharacterized protein</fullName>
    </submittedName>
</protein>
<evidence type="ECO:0000313" key="2">
    <source>
        <dbReference type="Proteomes" id="UP000439994"/>
    </source>
</evidence>
<dbReference type="InterPro" id="IPR005619">
    <property type="entry name" value="Uncharacterised_YajG"/>
</dbReference>
<dbReference type="Pfam" id="PF03923">
    <property type="entry name" value="Lipoprotein_16"/>
    <property type="match status" value="1"/>
</dbReference>
<gene>
    <name evidence="1" type="ORF">GNP35_11540</name>
</gene>
<dbReference type="AlphaFoldDB" id="A0A6N8FBZ9"/>
<sequence length="70" mass="8162">MSFESEAVLEWTVTLESANRTWKKSYQTGINQDGPMKFSQEDVTKNMNLMLSTLLERTLQDEEFQKALSR</sequence>
<comment type="caution">
    <text evidence="1">The sequence shown here is derived from an EMBL/GenBank/DDBJ whole genome shotgun (WGS) entry which is preliminary data.</text>
</comment>
<dbReference type="EMBL" id="WOCD01000005">
    <property type="protein sequence ID" value="MUH73059.1"/>
    <property type="molecule type" value="Genomic_DNA"/>
</dbReference>